<dbReference type="OrthoDB" id="9794225at2"/>
<organism evidence="7 8">
    <name type="scientific">Petrotoga olearia DSM 13574</name>
    <dbReference type="NCBI Taxonomy" id="1122955"/>
    <lineage>
        <taxon>Bacteria</taxon>
        <taxon>Thermotogati</taxon>
        <taxon>Thermotogota</taxon>
        <taxon>Thermotogae</taxon>
        <taxon>Petrotogales</taxon>
        <taxon>Petrotogaceae</taxon>
        <taxon>Petrotoga</taxon>
    </lineage>
</organism>
<keyword evidence="2 5" id="KW-0812">Transmembrane</keyword>
<evidence type="ECO:0000256" key="3">
    <source>
        <dbReference type="ARBA" id="ARBA00022989"/>
    </source>
</evidence>
<feature type="transmembrane region" description="Helical" evidence="5">
    <location>
        <begin position="245"/>
        <end position="265"/>
    </location>
</feature>
<dbReference type="Gene3D" id="1.20.1420.30">
    <property type="entry name" value="NCX, central ion-binding region"/>
    <property type="match status" value="1"/>
</dbReference>
<dbReference type="InterPro" id="IPR044880">
    <property type="entry name" value="NCX_ion-bd_dom_sf"/>
</dbReference>
<dbReference type="EMBL" id="AZRL01000022">
    <property type="protein sequence ID" value="PNR95054.1"/>
    <property type="molecule type" value="Genomic_DNA"/>
</dbReference>
<proteinExistence type="predicted"/>
<evidence type="ECO:0000313" key="7">
    <source>
        <dbReference type="EMBL" id="PNR95054.1"/>
    </source>
</evidence>
<dbReference type="InterPro" id="IPR004837">
    <property type="entry name" value="NaCa_Exmemb"/>
</dbReference>
<dbReference type="NCBIfam" id="TIGR00367">
    <property type="entry name" value="calcium/sodium antiporter"/>
    <property type="match status" value="1"/>
</dbReference>
<feature type="domain" description="Sodium/calcium exchanger membrane region" evidence="6">
    <location>
        <begin position="4"/>
        <end position="144"/>
    </location>
</feature>
<name>A0A2K1NX01_9BACT</name>
<evidence type="ECO:0000256" key="1">
    <source>
        <dbReference type="ARBA" id="ARBA00004141"/>
    </source>
</evidence>
<feature type="transmembrane region" description="Helical" evidence="5">
    <location>
        <begin position="130"/>
        <end position="147"/>
    </location>
</feature>
<feature type="transmembrane region" description="Helical" evidence="5">
    <location>
        <begin position="101"/>
        <end position="118"/>
    </location>
</feature>
<dbReference type="GO" id="GO:0005262">
    <property type="term" value="F:calcium channel activity"/>
    <property type="evidence" value="ECO:0007669"/>
    <property type="project" value="TreeGrafter"/>
</dbReference>
<dbReference type="GO" id="GO:0005886">
    <property type="term" value="C:plasma membrane"/>
    <property type="evidence" value="ECO:0007669"/>
    <property type="project" value="TreeGrafter"/>
</dbReference>
<dbReference type="Pfam" id="PF01699">
    <property type="entry name" value="Na_Ca_ex"/>
    <property type="match status" value="2"/>
</dbReference>
<protein>
    <submittedName>
        <fullName evidence="7">Conjugal transfer protein TraR</fullName>
    </submittedName>
</protein>
<sequence length="320" mass="34120">MVNILLIALGIFLLIRGADRLIEGALGLTRKLGVSELFAGLTVVAFGTSAPELVVTVSSSIKGASVGLGNVLGSNVANIGLILGISFLISPTKIQKSTVNIEMPFLLIISVVIFAMIMEGNSILTRYDGMILITFLLIFMAYLYYMAKNDQQVRKQLVENEEMKKVEKEESWAKIITFSALGLAMLIIGGELTVSNAVIFAKSIGISESLIGVTIVAIGTSLPELVTAIIAAVKHSDDIVMGNIVGSNTFNIAAILGISALINGARADRPVTFDVSYGLLLALVLLFGTLIKKDRKVGRGLGFILLTLYVIYIIISIQIG</sequence>
<comment type="caution">
    <text evidence="7">The sequence shown here is derived from an EMBL/GenBank/DDBJ whole genome shotgun (WGS) entry which is preliminary data.</text>
</comment>
<feature type="transmembrane region" description="Helical" evidence="5">
    <location>
        <begin position="300"/>
        <end position="319"/>
    </location>
</feature>
<dbReference type="Proteomes" id="UP000236434">
    <property type="component" value="Unassembled WGS sequence"/>
</dbReference>
<feature type="transmembrane region" description="Helical" evidence="5">
    <location>
        <begin position="68"/>
        <end position="89"/>
    </location>
</feature>
<feature type="transmembrane region" description="Helical" evidence="5">
    <location>
        <begin position="172"/>
        <end position="190"/>
    </location>
</feature>
<dbReference type="AlphaFoldDB" id="A0A2K1NX01"/>
<evidence type="ECO:0000256" key="5">
    <source>
        <dbReference type="SAM" id="Phobius"/>
    </source>
</evidence>
<accession>A0A2K1NX01</accession>
<evidence type="ECO:0000313" key="8">
    <source>
        <dbReference type="Proteomes" id="UP000236434"/>
    </source>
</evidence>
<dbReference type="PANTHER" id="PTHR10846:SF8">
    <property type="entry name" value="INNER MEMBRANE PROTEIN YRBG"/>
    <property type="match status" value="1"/>
</dbReference>
<dbReference type="GO" id="GO:0006874">
    <property type="term" value="P:intracellular calcium ion homeostasis"/>
    <property type="evidence" value="ECO:0007669"/>
    <property type="project" value="TreeGrafter"/>
</dbReference>
<feature type="transmembrane region" description="Helical" evidence="5">
    <location>
        <begin position="210"/>
        <end position="233"/>
    </location>
</feature>
<dbReference type="PANTHER" id="PTHR10846">
    <property type="entry name" value="SODIUM/POTASSIUM/CALCIUM EXCHANGER"/>
    <property type="match status" value="1"/>
</dbReference>
<keyword evidence="4 5" id="KW-0472">Membrane</keyword>
<evidence type="ECO:0000256" key="2">
    <source>
        <dbReference type="ARBA" id="ARBA00022692"/>
    </source>
</evidence>
<gene>
    <name evidence="7" type="ORF">X929_09400</name>
</gene>
<evidence type="ECO:0000259" key="6">
    <source>
        <dbReference type="Pfam" id="PF01699"/>
    </source>
</evidence>
<keyword evidence="3 5" id="KW-1133">Transmembrane helix</keyword>
<feature type="transmembrane region" description="Helical" evidence="5">
    <location>
        <begin position="271"/>
        <end position="291"/>
    </location>
</feature>
<dbReference type="GO" id="GO:0008273">
    <property type="term" value="F:calcium, potassium:sodium antiporter activity"/>
    <property type="evidence" value="ECO:0007669"/>
    <property type="project" value="TreeGrafter"/>
</dbReference>
<reference evidence="7 8" key="1">
    <citation type="submission" date="2013-12" db="EMBL/GenBank/DDBJ databases">
        <title>Comparative genomics of Petrotoga isolates.</title>
        <authorList>
            <person name="Nesbo C.L."/>
            <person name="Charchuk R."/>
            <person name="Chow K."/>
        </authorList>
    </citation>
    <scope>NUCLEOTIDE SEQUENCE [LARGE SCALE GENOMIC DNA]</scope>
    <source>
        <strain evidence="7 8">DSM 13574</strain>
    </source>
</reference>
<feature type="domain" description="Sodium/calcium exchanger membrane region" evidence="6">
    <location>
        <begin position="177"/>
        <end position="317"/>
    </location>
</feature>
<dbReference type="InterPro" id="IPR004481">
    <property type="entry name" value="K/Na/Ca-exchanger"/>
</dbReference>
<evidence type="ECO:0000256" key="4">
    <source>
        <dbReference type="ARBA" id="ARBA00023136"/>
    </source>
</evidence>
<comment type="subcellular location">
    <subcellularLocation>
        <location evidence="1">Membrane</location>
        <topology evidence="1">Multi-pass membrane protein</topology>
    </subcellularLocation>
</comment>